<gene>
    <name evidence="1" type="ORF">E2562_021643</name>
</gene>
<organism evidence="1 2">
    <name type="scientific">Oryza meyeriana var. granulata</name>
    <dbReference type="NCBI Taxonomy" id="110450"/>
    <lineage>
        <taxon>Eukaryota</taxon>
        <taxon>Viridiplantae</taxon>
        <taxon>Streptophyta</taxon>
        <taxon>Embryophyta</taxon>
        <taxon>Tracheophyta</taxon>
        <taxon>Spermatophyta</taxon>
        <taxon>Magnoliopsida</taxon>
        <taxon>Liliopsida</taxon>
        <taxon>Poales</taxon>
        <taxon>Poaceae</taxon>
        <taxon>BOP clade</taxon>
        <taxon>Oryzoideae</taxon>
        <taxon>Oryzeae</taxon>
        <taxon>Oryzinae</taxon>
        <taxon>Oryza</taxon>
        <taxon>Oryza meyeriana</taxon>
    </lineage>
</organism>
<evidence type="ECO:0000313" key="2">
    <source>
        <dbReference type="Proteomes" id="UP000479710"/>
    </source>
</evidence>
<proteinExistence type="predicted"/>
<accession>A0A6G1DZQ9</accession>
<dbReference type="Proteomes" id="UP000479710">
    <property type="component" value="Unassembled WGS sequence"/>
</dbReference>
<reference evidence="1 2" key="1">
    <citation type="submission" date="2019-11" db="EMBL/GenBank/DDBJ databases">
        <title>Whole genome sequence of Oryza granulata.</title>
        <authorList>
            <person name="Li W."/>
        </authorList>
    </citation>
    <scope>NUCLEOTIDE SEQUENCE [LARGE SCALE GENOMIC DNA]</scope>
    <source>
        <strain evidence="2">cv. Menghai</strain>
        <tissue evidence="1">Leaf</tissue>
    </source>
</reference>
<keyword evidence="2" id="KW-1185">Reference proteome</keyword>
<comment type="caution">
    <text evidence="1">The sequence shown here is derived from an EMBL/GenBank/DDBJ whole genome shotgun (WGS) entry which is preliminary data.</text>
</comment>
<evidence type="ECO:0000313" key="1">
    <source>
        <dbReference type="EMBL" id="KAF0917927.1"/>
    </source>
</evidence>
<sequence>MARLRRGDGPVVDDADGDYLAMGKRSCVPGHTTTAKMSKGRTGRTTRCSPAAEMGAGTCNDDCPATTVLDSNGGLAGDGAVPAQVDAHEAGSDAAEHAATSW</sequence>
<protein>
    <submittedName>
        <fullName evidence="1">Uncharacterized protein</fullName>
    </submittedName>
</protein>
<dbReference type="AlphaFoldDB" id="A0A6G1DZQ9"/>
<name>A0A6G1DZQ9_9ORYZ</name>
<dbReference type="EMBL" id="SPHZ02000005">
    <property type="protein sequence ID" value="KAF0917927.1"/>
    <property type="molecule type" value="Genomic_DNA"/>
</dbReference>